<keyword evidence="9 23" id="KW-0418">Kinase</keyword>
<evidence type="ECO:0000259" key="21">
    <source>
        <dbReference type="PROSITE" id="PS50011"/>
    </source>
</evidence>
<evidence type="ECO:0000256" key="7">
    <source>
        <dbReference type="ARBA" id="ARBA00022737"/>
    </source>
</evidence>
<evidence type="ECO:0000256" key="19">
    <source>
        <dbReference type="SAM" id="Phobius"/>
    </source>
</evidence>
<dbReference type="EMBL" id="KE343776">
    <property type="protein sequence ID" value="EXB40709.1"/>
    <property type="molecule type" value="Genomic_DNA"/>
</dbReference>
<comment type="subcellular location">
    <subcellularLocation>
        <location evidence="1">Membrane</location>
        <topology evidence="1">Single-pass membrane protein</topology>
    </subcellularLocation>
</comment>
<dbReference type="KEGG" id="mnt:21390697"/>
<dbReference type="FunFam" id="3.30.200.20:FF:000142">
    <property type="entry name" value="Cysteine-rich receptor-like protein kinase 10"/>
    <property type="match status" value="1"/>
</dbReference>
<dbReference type="Pfam" id="PF01657">
    <property type="entry name" value="Stress-antifung"/>
    <property type="match status" value="4"/>
</dbReference>
<dbReference type="GO" id="GO:0005524">
    <property type="term" value="F:ATP binding"/>
    <property type="evidence" value="ECO:0007669"/>
    <property type="project" value="UniProtKB-UniRule"/>
</dbReference>
<evidence type="ECO:0000256" key="5">
    <source>
        <dbReference type="ARBA" id="ARBA00022692"/>
    </source>
</evidence>
<name>W9QWM8_9ROSA</name>
<evidence type="ECO:0000256" key="1">
    <source>
        <dbReference type="ARBA" id="ARBA00004167"/>
    </source>
</evidence>
<protein>
    <submittedName>
        <fullName evidence="23">Cysteine-rich receptor-like protein kinase 29</fullName>
    </submittedName>
</protein>
<dbReference type="FunFam" id="3.30.430.20:FF:000003">
    <property type="entry name" value="Cysteine-rich RLK (RECEPTOR-like protein kinase) 10"/>
    <property type="match status" value="1"/>
</dbReference>
<gene>
    <name evidence="23" type="ORF">L484_007292</name>
</gene>
<dbReference type="PANTHER" id="PTHR27002:SF1104">
    <property type="entry name" value="CYSTEINE-RICH RECEPTOR-LIKE PROTEIN KINASE 27-RELATED"/>
    <property type="match status" value="1"/>
</dbReference>
<keyword evidence="12 19" id="KW-0472">Membrane</keyword>
<proteinExistence type="predicted"/>
<keyword evidence="8 17" id="KW-0547">Nucleotide-binding</keyword>
<feature type="transmembrane region" description="Helical" evidence="19">
    <location>
        <begin position="513"/>
        <end position="537"/>
    </location>
</feature>
<keyword evidence="5 19" id="KW-0812">Transmembrane</keyword>
<dbReference type="PROSITE" id="PS51473">
    <property type="entry name" value="GNK2"/>
    <property type="match status" value="4"/>
</dbReference>
<keyword evidence="14" id="KW-0325">Glycoprotein</keyword>
<dbReference type="CDD" id="cd14066">
    <property type="entry name" value="STKc_IRAK"/>
    <property type="match status" value="1"/>
</dbReference>
<reference evidence="24" key="1">
    <citation type="submission" date="2013-01" db="EMBL/GenBank/DDBJ databases">
        <title>Draft Genome Sequence of a Mulberry Tree, Morus notabilis C.K. Schneid.</title>
        <authorList>
            <person name="He N."/>
            <person name="Zhao S."/>
        </authorList>
    </citation>
    <scope>NUCLEOTIDE SEQUENCE</scope>
</reference>
<dbReference type="PROSITE" id="PS00107">
    <property type="entry name" value="PROTEIN_KINASE_ATP"/>
    <property type="match status" value="1"/>
</dbReference>
<evidence type="ECO:0000256" key="4">
    <source>
        <dbReference type="ARBA" id="ARBA00022679"/>
    </source>
</evidence>
<dbReference type="PROSITE" id="PS50011">
    <property type="entry name" value="PROTEIN_KINASE_DOM"/>
    <property type="match status" value="1"/>
</dbReference>
<keyword evidence="24" id="KW-1185">Reference proteome</keyword>
<evidence type="ECO:0000313" key="23">
    <source>
        <dbReference type="EMBL" id="EXB40709.1"/>
    </source>
</evidence>
<dbReference type="OrthoDB" id="4062651at2759"/>
<evidence type="ECO:0000256" key="11">
    <source>
        <dbReference type="ARBA" id="ARBA00022989"/>
    </source>
</evidence>
<keyword evidence="7" id="KW-0677">Repeat</keyword>
<dbReference type="Gene3D" id="1.10.510.10">
    <property type="entry name" value="Transferase(Phosphotransferase) domain 1"/>
    <property type="match status" value="1"/>
</dbReference>
<feature type="signal peptide" evidence="20">
    <location>
        <begin position="1"/>
        <end position="25"/>
    </location>
</feature>
<dbReference type="Gene3D" id="3.30.200.20">
    <property type="entry name" value="Phosphorylase Kinase, domain 1"/>
    <property type="match status" value="1"/>
</dbReference>
<dbReference type="InterPro" id="IPR000719">
    <property type="entry name" value="Prot_kinase_dom"/>
</dbReference>
<feature type="domain" description="Gnk2-homologous" evidence="22">
    <location>
        <begin position="270"/>
        <end position="376"/>
    </location>
</feature>
<keyword evidence="2" id="KW-0723">Serine/threonine-protein kinase</keyword>
<feature type="domain" description="Gnk2-homologous" evidence="22">
    <location>
        <begin position="33"/>
        <end position="139"/>
    </location>
</feature>
<keyword evidence="6 20" id="KW-0732">Signal</keyword>
<dbReference type="Gene3D" id="3.30.430.20">
    <property type="entry name" value="Gnk2 domain, C-X8-C-X2-C motif"/>
    <property type="match status" value="4"/>
</dbReference>
<dbReference type="eggNOG" id="ENOG502QWDY">
    <property type="taxonomic scope" value="Eukaryota"/>
</dbReference>
<evidence type="ECO:0000259" key="22">
    <source>
        <dbReference type="PROSITE" id="PS51473"/>
    </source>
</evidence>
<dbReference type="Pfam" id="PF07714">
    <property type="entry name" value="PK_Tyr_Ser-Thr"/>
    <property type="match status" value="1"/>
</dbReference>
<dbReference type="AlphaFoldDB" id="W9QWM8"/>
<comment type="catalytic activity">
    <reaction evidence="15">
        <text>L-seryl-[protein] + ATP = O-phospho-L-seryl-[protein] + ADP + H(+)</text>
        <dbReference type="Rhea" id="RHEA:17989"/>
        <dbReference type="Rhea" id="RHEA-COMP:9863"/>
        <dbReference type="Rhea" id="RHEA-COMP:11604"/>
        <dbReference type="ChEBI" id="CHEBI:15378"/>
        <dbReference type="ChEBI" id="CHEBI:29999"/>
        <dbReference type="ChEBI" id="CHEBI:30616"/>
        <dbReference type="ChEBI" id="CHEBI:83421"/>
        <dbReference type="ChEBI" id="CHEBI:456216"/>
    </reaction>
</comment>
<feature type="chain" id="PRO_5004927893" evidence="20">
    <location>
        <begin position="26"/>
        <end position="900"/>
    </location>
</feature>
<evidence type="ECO:0000256" key="20">
    <source>
        <dbReference type="SAM" id="SignalP"/>
    </source>
</evidence>
<evidence type="ECO:0000313" key="24">
    <source>
        <dbReference type="Proteomes" id="UP000030645"/>
    </source>
</evidence>
<evidence type="ECO:0000256" key="2">
    <source>
        <dbReference type="ARBA" id="ARBA00022527"/>
    </source>
</evidence>
<dbReference type="InterPro" id="IPR001245">
    <property type="entry name" value="Ser-Thr/Tyr_kinase_cat_dom"/>
</dbReference>
<organism evidence="23 24">
    <name type="scientific">Morus notabilis</name>
    <dbReference type="NCBI Taxonomy" id="981085"/>
    <lineage>
        <taxon>Eukaryota</taxon>
        <taxon>Viridiplantae</taxon>
        <taxon>Streptophyta</taxon>
        <taxon>Embryophyta</taxon>
        <taxon>Tracheophyta</taxon>
        <taxon>Spermatophyta</taxon>
        <taxon>Magnoliopsida</taxon>
        <taxon>eudicotyledons</taxon>
        <taxon>Gunneridae</taxon>
        <taxon>Pentapetalae</taxon>
        <taxon>rosids</taxon>
        <taxon>fabids</taxon>
        <taxon>Rosales</taxon>
        <taxon>Moraceae</taxon>
        <taxon>Moreae</taxon>
        <taxon>Morus</taxon>
    </lineage>
</organism>
<dbReference type="FunFam" id="3.30.430.20:FF:000002">
    <property type="entry name" value="Cysteine-rich receptor-like protein kinase 10"/>
    <property type="match status" value="2"/>
</dbReference>
<dbReference type="InterPro" id="IPR002902">
    <property type="entry name" value="GNK2"/>
</dbReference>
<dbReference type="InterPro" id="IPR011009">
    <property type="entry name" value="Kinase-like_dom_sf"/>
</dbReference>
<feature type="domain" description="Gnk2-homologous" evidence="22">
    <location>
        <begin position="382"/>
        <end position="489"/>
    </location>
</feature>
<dbReference type="InterPro" id="IPR017441">
    <property type="entry name" value="Protein_kinase_ATP_BS"/>
</dbReference>
<sequence length="900" mass="99663">MSSSRALIFFTLSIFIHHLITPNDAEQGCTSEAEYCWVCSDVGNYSATSIYGENLNKLLTSISSSPSNGQNFNGFYNTSLGQNPNKVNAIALCRGDLTAEKCQSCLNDSNYGLLERCPNRKEAILWYEKCMLRYSSRDSIFSAEEKEPSKEVPSPQPTSNAQQFKQTLKPLLDDLTNKASSGDSLKKYAHGNVTVPDAESIFALLQCTPDLSQKECSDCLQNATSMIPGCCEGKQGARILKPSCNLRYESGPFYDSNDAPQSAGTCTDEAEYCWSCSDVSNDTSIGTYEESLKSLLFSFSSSNNTQNQAGFYNSSLGETPDRVYAIALCRGDLSQEDCRNCVNTSSERLIFRRCPGRREAVLWHERCMVRFSNKSIFSVKIDDPRLNVKSKYKVWNRDLFSLTLKPLLNNLTSTAASGDSLSKYASGESTVPGYEKIYATAQCTPDLDKQQCSDCLENANLFIPQCCDGLNGARLLKPSCNLRYEVTQFYAATDDDHSSVLLTKEGKSNQTTITVVAAVVPTVIVAVLVGVCIFLKLRKPGQEKLRTNSEDIIMAESLLYDFDTIAAATDDFSEENKLGVGGFGAVYKGQLSDGEYIAVKRLSKTSSQGDQEFKNEVVLVAKLQHRNLVRLLGFCLKEKERLLVYEYVPNSSLDRFIFDPTKRPSFDWDTRYKSIQGISRGLIYLHEDSRLRIIHRDLKASNILLDEEMNPKISDFGMARLFVFDQTQDNTSQIVGTYGYMAPEYAMHGQFSIKSDVFSFGVLLLEIVSGQKNSSLNRNGEDVEDLLTYAWANWKDGTASNIVDTALSGGTTSEIMRCIHIGLLCVQENITDRPTMNSVALMFISRSLTLAVPSKPAFYMRSTEGPNMSLASNVSGSNNSSSGPVEGSRNEASISELYPR</sequence>
<feature type="compositionally biased region" description="Low complexity" evidence="18">
    <location>
        <begin position="872"/>
        <end position="887"/>
    </location>
</feature>
<keyword evidence="4" id="KW-0808">Transferase</keyword>
<dbReference type="InterPro" id="IPR038408">
    <property type="entry name" value="GNK2_sf"/>
</dbReference>
<dbReference type="SUPFAM" id="SSF56112">
    <property type="entry name" value="Protein kinase-like (PK-like)"/>
    <property type="match status" value="1"/>
</dbReference>
<feature type="region of interest" description="Disordered" evidence="18">
    <location>
        <begin position="870"/>
        <end position="900"/>
    </location>
</feature>
<dbReference type="InterPro" id="IPR008271">
    <property type="entry name" value="Ser/Thr_kinase_AS"/>
</dbReference>
<evidence type="ECO:0000256" key="17">
    <source>
        <dbReference type="PROSITE-ProRule" id="PRU10141"/>
    </source>
</evidence>
<dbReference type="PROSITE" id="PS00108">
    <property type="entry name" value="PROTEIN_KINASE_ST"/>
    <property type="match status" value="1"/>
</dbReference>
<evidence type="ECO:0000256" key="12">
    <source>
        <dbReference type="ARBA" id="ARBA00023136"/>
    </source>
</evidence>
<dbReference type="STRING" id="981085.W9QWM8"/>
<evidence type="ECO:0000256" key="6">
    <source>
        <dbReference type="ARBA" id="ARBA00022729"/>
    </source>
</evidence>
<evidence type="ECO:0000256" key="18">
    <source>
        <dbReference type="SAM" id="MobiDB-lite"/>
    </source>
</evidence>
<keyword evidence="3" id="KW-0597">Phosphoprotein</keyword>
<dbReference type="Proteomes" id="UP000030645">
    <property type="component" value="Unassembled WGS sequence"/>
</dbReference>
<feature type="binding site" evidence="17">
    <location>
        <position position="600"/>
    </location>
    <ligand>
        <name>ATP</name>
        <dbReference type="ChEBI" id="CHEBI:30616"/>
    </ligand>
</feature>
<evidence type="ECO:0000256" key="14">
    <source>
        <dbReference type="ARBA" id="ARBA00023180"/>
    </source>
</evidence>
<evidence type="ECO:0000256" key="9">
    <source>
        <dbReference type="ARBA" id="ARBA00022777"/>
    </source>
</evidence>
<dbReference type="CDD" id="cd23509">
    <property type="entry name" value="Gnk2-like"/>
    <property type="match status" value="4"/>
</dbReference>
<evidence type="ECO:0000256" key="16">
    <source>
        <dbReference type="ARBA" id="ARBA00047951"/>
    </source>
</evidence>
<dbReference type="PANTHER" id="PTHR27002">
    <property type="entry name" value="RECEPTOR-LIKE SERINE/THREONINE-PROTEIN KINASE SD1-8"/>
    <property type="match status" value="1"/>
</dbReference>
<keyword evidence="10 17" id="KW-0067">ATP-binding</keyword>
<feature type="domain" description="Gnk2-homologous" evidence="22">
    <location>
        <begin position="146"/>
        <end position="253"/>
    </location>
</feature>
<dbReference type="GO" id="GO:0005886">
    <property type="term" value="C:plasma membrane"/>
    <property type="evidence" value="ECO:0007669"/>
    <property type="project" value="TreeGrafter"/>
</dbReference>
<dbReference type="GO" id="GO:0004674">
    <property type="term" value="F:protein serine/threonine kinase activity"/>
    <property type="evidence" value="ECO:0007669"/>
    <property type="project" value="UniProtKB-KW"/>
</dbReference>
<accession>W9QWM8</accession>
<evidence type="ECO:0000256" key="10">
    <source>
        <dbReference type="ARBA" id="ARBA00022840"/>
    </source>
</evidence>
<evidence type="ECO:0000256" key="3">
    <source>
        <dbReference type="ARBA" id="ARBA00022553"/>
    </source>
</evidence>
<keyword evidence="11 19" id="KW-1133">Transmembrane helix</keyword>
<dbReference type="GO" id="GO:0006979">
    <property type="term" value="P:response to oxidative stress"/>
    <property type="evidence" value="ECO:0007669"/>
    <property type="project" value="UniProtKB-ARBA"/>
</dbReference>
<evidence type="ECO:0000256" key="13">
    <source>
        <dbReference type="ARBA" id="ARBA00023170"/>
    </source>
</evidence>
<dbReference type="FunFam" id="1.10.510.10:FF:000129">
    <property type="entry name" value="cysteine-rich receptor-like protein kinase 10"/>
    <property type="match status" value="1"/>
</dbReference>
<dbReference type="SMART" id="SM00220">
    <property type="entry name" value="S_TKc"/>
    <property type="match status" value="1"/>
</dbReference>
<keyword evidence="13 23" id="KW-0675">Receptor</keyword>
<comment type="catalytic activity">
    <reaction evidence="16">
        <text>L-threonyl-[protein] + ATP = O-phospho-L-threonyl-[protein] + ADP + H(+)</text>
        <dbReference type="Rhea" id="RHEA:46608"/>
        <dbReference type="Rhea" id="RHEA-COMP:11060"/>
        <dbReference type="Rhea" id="RHEA-COMP:11605"/>
        <dbReference type="ChEBI" id="CHEBI:15378"/>
        <dbReference type="ChEBI" id="CHEBI:30013"/>
        <dbReference type="ChEBI" id="CHEBI:30616"/>
        <dbReference type="ChEBI" id="CHEBI:61977"/>
        <dbReference type="ChEBI" id="CHEBI:456216"/>
    </reaction>
</comment>
<feature type="domain" description="Protein kinase" evidence="21">
    <location>
        <begin position="572"/>
        <end position="844"/>
    </location>
</feature>
<evidence type="ECO:0000256" key="15">
    <source>
        <dbReference type="ARBA" id="ARBA00047558"/>
    </source>
</evidence>
<evidence type="ECO:0000256" key="8">
    <source>
        <dbReference type="ARBA" id="ARBA00022741"/>
    </source>
</evidence>